<reference evidence="3" key="1">
    <citation type="journal article" date="2023" name="PLoS Negl. Trop. Dis.">
        <title>A genome sequence for Biomphalaria pfeifferi, the major vector snail for the human-infecting parasite Schistosoma mansoni.</title>
        <authorList>
            <person name="Bu L."/>
            <person name="Lu L."/>
            <person name="Laidemitt M.R."/>
            <person name="Zhang S.M."/>
            <person name="Mutuku M."/>
            <person name="Mkoji G."/>
            <person name="Steinauer M."/>
            <person name="Loker E.S."/>
        </authorList>
    </citation>
    <scope>NUCLEOTIDE SEQUENCE</scope>
    <source>
        <strain evidence="3">KasaAsao</strain>
    </source>
</reference>
<dbReference type="InterPro" id="IPR036875">
    <property type="entry name" value="Znf_CCHC_sf"/>
</dbReference>
<keyword evidence="4" id="KW-1185">Reference proteome</keyword>
<comment type="caution">
    <text evidence="3">The sequence shown here is derived from an EMBL/GenBank/DDBJ whole genome shotgun (WGS) entry which is preliminary data.</text>
</comment>
<dbReference type="PROSITE" id="PS50158">
    <property type="entry name" value="ZF_CCHC"/>
    <property type="match status" value="1"/>
</dbReference>
<keyword evidence="1" id="KW-0862">Zinc</keyword>
<dbReference type="AlphaFoldDB" id="A0AAD8FL46"/>
<dbReference type="GO" id="GO:0003676">
    <property type="term" value="F:nucleic acid binding"/>
    <property type="evidence" value="ECO:0007669"/>
    <property type="project" value="InterPro"/>
</dbReference>
<proteinExistence type="predicted"/>
<feature type="domain" description="CCHC-type" evidence="2">
    <location>
        <begin position="16"/>
        <end position="29"/>
    </location>
</feature>
<evidence type="ECO:0000313" key="4">
    <source>
        <dbReference type="Proteomes" id="UP001233172"/>
    </source>
</evidence>
<dbReference type="PANTHER" id="PTHR46888">
    <property type="entry name" value="ZINC KNUCKLE DOMAINCONTAINING PROTEIN-RELATED"/>
    <property type="match status" value="1"/>
</dbReference>
<sequence length="347" mass="37567">MADRYDNRRGEGDVVCYKCGKIGHKSMSCNLRKVSPVGAVQEGRATAPKPKAGHKVNGRKPVVWREEEGSRPIADGFLNGTPIKVLRNTGSSVVVVRSTLSPKRTGRFRWIKTIDSTMLKVATAMVQIDSPYFTGEVEAHLLDHPLYDCVVGNIPGAADPFQPNPNWRDAANVTFEESEDRSAKISSSTYVNGVIPPCSPNLCDAQSEESAAKSANISSSAEMAGMMCPSTPNVVDTLERSEAKGANISHFTKSAGLDSPSSPVEIGAAITRGIARREKAAVKPLATPPCPPTGISPDVFKTSQQSDPTLIQQREWAGIGSTRESTWGSEKLIHKESLLYRELRTYR</sequence>
<keyword evidence="1" id="KW-0863">Zinc-finger</keyword>
<reference evidence="3" key="2">
    <citation type="submission" date="2023-04" db="EMBL/GenBank/DDBJ databases">
        <authorList>
            <person name="Bu L."/>
            <person name="Lu L."/>
            <person name="Laidemitt M.R."/>
            <person name="Zhang S.M."/>
            <person name="Mutuku M."/>
            <person name="Mkoji G."/>
            <person name="Steinauer M."/>
            <person name="Loker E.S."/>
        </authorList>
    </citation>
    <scope>NUCLEOTIDE SEQUENCE</scope>
    <source>
        <strain evidence="3">KasaAsao</strain>
        <tissue evidence="3">Whole Snail</tissue>
    </source>
</reference>
<evidence type="ECO:0000313" key="3">
    <source>
        <dbReference type="EMBL" id="KAK0067938.1"/>
    </source>
</evidence>
<organism evidence="3 4">
    <name type="scientific">Biomphalaria pfeifferi</name>
    <name type="common">Bloodfluke planorb</name>
    <name type="synonym">Freshwater snail</name>
    <dbReference type="NCBI Taxonomy" id="112525"/>
    <lineage>
        <taxon>Eukaryota</taxon>
        <taxon>Metazoa</taxon>
        <taxon>Spiralia</taxon>
        <taxon>Lophotrochozoa</taxon>
        <taxon>Mollusca</taxon>
        <taxon>Gastropoda</taxon>
        <taxon>Heterobranchia</taxon>
        <taxon>Euthyneura</taxon>
        <taxon>Panpulmonata</taxon>
        <taxon>Hygrophila</taxon>
        <taxon>Lymnaeoidea</taxon>
        <taxon>Planorbidae</taxon>
        <taxon>Biomphalaria</taxon>
    </lineage>
</organism>
<evidence type="ECO:0000259" key="2">
    <source>
        <dbReference type="PROSITE" id="PS50158"/>
    </source>
</evidence>
<gene>
    <name evidence="3" type="ORF">Bpfe_002779</name>
</gene>
<accession>A0AAD8FL46</accession>
<dbReference type="EMBL" id="JASAOG010000006">
    <property type="protein sequence ID" value="KAK0067938.1"/>
    <property type="molecule type" value="Genomic_DNA"/>
</dbReference>
<dbReference type="Proteomes" id="UP001233172">
    <property type="component" value="Unassembled WGS sequence"/>
</dbReference>
<dbReference type="InterPro" id="IPR001878">
    <property type="entry name" value="Znf_CCHC"/>
</dbReference>
<keyword evidence="1" id="KW-0479">Metal-binding</keyword>
<evidence type="ECO:0000256" key="1">
    <source>
        <dbReference type="PROSITE-ProRule" id="PRU00047"/>
    </source>
</evidence>
<dbReference type="GO" id="GO:0008270">
    <property type="term" value="F:zinc ion binding"/>
    <property type="evidence" value="ECO:0007669"/>
    <property type="project" value="UniProtKB-KW"/>
</dbReference>
<dbReference type="PANTHER" id="PTHR46888:SF1">
    <property type="entry name" value="RIBONUCLEASE H"/>
    <property type="match status" value="1"/>
</dbReference>
<protein>
    <recommendedName>
        <fullName evidence="2">CCHC-type domain-containing protein</fullName>
    </recommendedName>
</protein>
<name>A0AAD8FL46_BIOPF</name>
<dbReference type="SUPFAM" id="SSF57756">
    <property type="entry name" value="Retrovirus zinc finger-like domains"/>
    <property type="match status" value="1"/>
</dbReference>